<dbReference type="SUPFAM" id="SSF52058">
    <property type="entry name" value="L domain-like"/>
    <property type="match status" value="1"/>
</dbReference>
<evidence type="ECO:0000256" key="5">
    <source>
        <dbReference type="SAM" id="SignalP"/>
    </source>
</evidence>
<keyword evidence="1" id="KW-0433">Leucine-rich repeat</keyword>
<evidence type="ECO:0000313" key="6">
    <source>
        <dbReference type="EMBL" id="JAB55623.1"/>
    </source>
</evidence>
<evidence type="ECO:0000256" key="1">
    <source>
        <dbReference type="ARBA" id="ARBA00022614"/>
    </source>
</evidence>
<dbReference type="PROSITE" id="PS51450">
    <property type="entry name" value="LRR"/>
    <property type="match status" value="2"/>
</dbReference>
<accession>U5EN60</accession>
<name>U5EN60_9DIPT</name>
<reference evidence="6" key="1">
    <citation type="journal article" date="2014" name="Insect Biochem. Mol. Biol.">
        <title>An insight into the sialome of the frog biting fly, Corethrella appendiculata.</title>
        <authorList>
            <person name="Ribeiro J.M.C."/>
            <person name="Chagas A.C."/>
            <person name="Pham V.M."/>
            <person name="Lounibos L.P."/>
            <person name="Calvo E."/>
        </authorList>
    </citation>
    <scope>NUCLEOTIDE SEQUENCE</scope>
    <source>
        <tissue evidence="6">Salivary glands</tissue>
    </source>
</reference>
<dbReference type="AlphaFoldDB" id="U5EN60"/>
<dbReference type="SMART" id="SM00369">
    <property type="entry name" value="LRR_TYP"/>
    <property type="match status" value="8"/>
</dbReference>
<protein>
    <submittedName>
        <fullName evidence="6">Putative integral to membrane</fullName>
    </submittedName>
</protein>
<feature type="transmembrane region" description="Helical" evidence="4">
    <location>
        <begin position="461"/>
        <end position="484"/>
    </location>
</feature>
<dbReference type="PRINTS" id="PR00019">
    <property type="entry name" value="LEURICHRPT"/>
</dbReference>
<dbReference type="InterPro" id="IPR001611">
    <property type="entry name" value="Leu-rich_rpt"/>
</dbReference>
<dbReference type="PANTHER" id="PTHR24366:SF168">
    <property type="entry name" value="GH22922P-RELATED"/>
    <property type="match status" value="1"/>
</dbReference>
<dbReference type="Pfam" id="PF13855">
    <property type="entry name" value="LRR_8"/>
    <property type="match status" value="4"/>
</dbReference>
<keyword evidence="4" id="KW-0812">Transmembrane</keyword>
<evidence type="ECO:0000256" key="4">
    <source>
        <dbReference type="SAM" id="Phobius"/>
    </source>
</evidence>
<keyword evidence="5" id="KW-0732">Signal</keyword>
<dbReference type="EMBL" id="GANO01004248">
    <property type="protein sequence ID" value="JAB55623.1"/>
    <property type="molecule type" value="mRNA"/>
</dbReference>
<dbReference type="InterPro" id="IPR003591">
    <property type="entry name" value="Leu-rich_rpt_typical-subtyp"/>
</dbReference>
<feature type="signal peptide" evidence="5">
    <location>
        <begin position="1"/>
        <end position="24"/>
    </location>
</feature>
<keyword evidence="4" id="KW-0472">Membrane</keyword>
<dbReference type="Gene3D" id="3.80.10.10">
    <property type="entry name" value="Ribonuclease Inhibitor"/>
    <property type="match status" value="3"/>
</dbReference>
<dbReference type="PANTHER" id="PTHR24366">
    <property type="entry name" value="IG(IMMUNOGLOBULIN) AND LRR(LEUCINE RICH REPEAT) DOMAINS"/>
    <property type="match status" value="1"/>
</dbReference>
<keyword evidence="2" id="KW-0677">Repeat</keyword>
<organism evidence="6">
    <name type="scientific">Corethrella appendiculata</name>
    <dbReference type="NCBI Taxonomy" id="1370023"/>
    <lineage>
        <taxon>Eukaryota</taxon>
        <taxon>Metazoa</taxon>
        <taxon>Ecdysozoa</taxon>
        <taxon>Arthropoda</taxon>
        <taxon>Hexapoda</taxon>
        <taxon>Insecta</taxon>
        <taxon>Pterygota</taxon>
        <taxon>Neoptera</taxon>
        <taxon>Endopterygota</taxon>
        <taxon>Diptera</taxon>
        <taxon>Nematocera</taxon>
        <taxon>Culicoidea</taxon>
        <taxon>Chaoboridae</taxon>
        <taxon>Corethrella</taxon>
    </lineage>
</organism>
<dbReference type="InterPro" id="IPR032675">
    <property type="entry name" value="LRR_dom_sf"/>
</dbReference>
<evidence type="ECO:0000256" key="3">
    <source>
        <dbReference type="SAM" id="MobiDB-lite"/>
    </source>
</evidence>
<evidence type="ECO:0000256" key="2">
    <source>
        <dbReference type="ARBA" id="ARBA00022737"/>
    </source>
</evidence>
<sequence length="515" mass="58545">MMFRLKINILTIFLLINSSILICGETSKPNIETTKTKPEETAPAKNTTVTEKPKVPNTLCTSCDCNSKSKTFDCSNRHLQKLFTLKDWLSLNESGIAVDIMILSGNGIDNLTQFPPLDVKKLDLSYNNIDTIENNAFQDLKSLEELNLSNNKLSSKSLTPTVFQGRFSADLYEPIKELKILNLGGNLLHTLHPDIFEHFPKLEVLILESNPFKAIDVGTESAIAGIYTLRSLDLSYMELSKLPEHIFHSPSGLQVLNLTGNLLTEVPNSLSYARNLKQLILDENPMRNFTDKNVFPEMKSLEYLSLSYIHTLQEIGKGAFSGLTNLREMHLDNNYALSKIDELAFAHADPENPERKDWPPVKKLYLHNDKLEYLHPHLLARWDDMETIDIRSNPWSCDCDNQWMLIALLPIIEEKTSKSLPYIKCASPEEFRGKNFTELEEEHTHLRCRDYYGNNPRRDSAILIGLLIGFCIGIPLTLAALFLYKRGCFGLIGNRGPADYSRAFYKRASNDDFHI</sequence>
<keyword evidence="4" id="KW-1133">Transmembrane helix</keyword>
<feature type="chain" id="PRO_5004660047" evidence="5">
    <location>
        <begin position="25"/>
        <end position="515"/>
    </location>
</feature>
<proteinExistence type="evidence at transcript level"/>
<feature type="region of interest" description="Disordered" evidence="3">
    <location>
        <begin position="31"/>
        <end position="51"/>
    </location>
</feature>